<accession>A0ABX7VP98</accession>
<organism evidence="2 3">
    <name type="scientific">Xenorhabdus budapestensis</name>
    <dbReference type="NCBI Taxonomy" id="290110"/>
    <lineage>
        <taxon>Bacteria</taxon>
        <taxon>Pseudomonadati</taxon>
        <taxon>Pseudomonadota</taxon>
        <taxon>Gammaproteobacteria</taxon>
        <taxon>Enterobacterales</taxon>
        <taxon>Morganellaceae</taxon>
        <taxon>Xenorhabdus</taxon>
    </lineage>
</organism>
<evidence type="ECO:0000313" key="2">
    <source>
        <dbReference type="EMBL" id="QTL40414.1"/>
    </source>
</evidence>
<keyword evidence="1 2" id="KW-0548">Nucleotidyltransferase</keyword>
<dbReference type="RefSeq" id="WP_209027948.1">
    <property type="nucleotide sequence ID" value="NZ_CP072455.1"/>
</dbReference>
<dbReference type="EMBL" id="CP072455">
    <property type="protein sequence ID" value="QTL40414.1"/>
    <property type="molecule type" value="Genomic_DNA"/>
</dbReference>
<dbReference type="NCBIfam" id="NF005338">
    <property type="entry name" value="PRK06856.1-4"/>
    <property type="match status" value="1"/>
</dbReference>
<keyword evidence="1" id="KW-0239">DNA-directed DNA polymerase</keyword>
<reference evidence="2 3" key="1">
    <citation type="submission" date="2021-03" db="EMBL/GenBank/DDBJ databases">
        <title>Complete Genome Sequence Data of Xenorhabdus budapestensis strain C72, a Candidate Biological Control Agent, from China.</title>
        <authorList>
            <person name="LI B."/>
            <person name="WANG S."/>
            <person name="QIU D."/>
        </authorList>
    </citation>
    <scope>NUCLEOTIDE SEQUENCE [LARGE SCALE GENOMIC DNA]</scope>
    <source>
        <strain evidence="2 3">C-7-2</strain>
    </source>
</reference>
<keyword evidence="3" id="KW-1185">Reference proteome</keyword>
<dbReference type="SUPFAM" id="SSF102220">
    <property type="entry name" value="DNA polymerase III psi subunit"/>
    <property type="match status" value="1"/>
</dbReference>
<comment type="function">
    <text evidence="1">Part of the beta sliding clamp loading complex, which hydrolyzes ATP to load the beta clamp onto primed DNA to form the DNA replication pre-initiation complex. DNA polymerase III is a complex, multichain enzyme responsible for most of the replicative synthesis in bacteria. This DNA polymerase also exhibits 3' to 5' exonuclease activity.</text>
</comment>
<gene>
    <name evidence="2" type="ORF">HGO23_03165</name>
</gene>
<keyword evidence="1 2" id="KW-0808">Transferase</keyword>
<dbReference type="PIRSF" id="PIRSF029225">
    <property type="entry name" value="DNA_pol_III_psi"/>
    <property type="match status" value="1"/>
</dbReference>
<dbReference type="InterPro" id="IPR004615">
    <property type="entry name" value="DNA_pol_III_psi"/>
</dbReference>
<evidence type="ECO:0000256" key="1">
    <source>
        <dbReference type="PIRNR" id="PIRNR029225"/>
    </source>
</evidence>
<proteinExistence type="predicted"/>
<name>A0ABX7VP98_XENBU</name>
<keyword evidence="1" id="KW-0235">DNA replication</keyword>
<protein>
    <recommendedName>
        <fullName evidence="1">DNA polymerase III subunit psi</fullName>
    </recommendedName>
</protein>
<evidence type="ECO:0000313" key="3">
    <source>
        <dbReference type="Proteomes" id="UP000665047"/>
    </source>
</evidence>
<dbReference type="Proteomes" id="UP000665047">
    <property type="component" value="Chromosome"/>
</dbReference>
<dbReference type="GO" id="GO:0003887">
    <property type="term" value="F:DNA-directed DNA polymerase activity"/>
    <property type="evidence" value="ECO:0007669"/>
    <property type="project" value="UniProtKB-EC"/>
</dbReference>
<dbReference type="Gene3D" id="3.40.50.10220">
    <property type="entry name" value="DNA polymerase III, psi subunit"/>
    <property type="match status" value="1"/>
</dbReference>
<dbReference type="InterPro" id="IPR036654">
    <property type="entry name" value="DNA_pol_III_psi_sf"/>
</dbReference>
<sequence>MTKRDRSLTRLGIIQWVLRSPATLRGELSVLIPDSTRLLIISHDHIDLNHSLFADIFTAMGINVSSVYCITTKDVELLSESIHCPCWLLGVDITLSIQGISLRSPALNDLSLDGDAKRALWQQIYHYEEYFSINSR</sequence>
<dbReference type="Pfam" id="PF03603">
    <property type="entry name" value="DNA_III_psi"/>
    <property type="match status" value="1"/>
</dbReference>